<name>A0A9Q0KKD7_9MAGN</name>
<dbReference type="Proteomes" id="UP001141806">
    <property type="component" value="Unassembled WGS sequence"/>
</dbReference>
<keyword evidence="4" id="KW-1185">Reference proteome</keyword>
<accession>A0A9Q0KKD7</accession>
<proteinExistence type="predicted"/>
<dbReference type="SUPFAM" id="SSF50939">
    <property type="entry name" value="Sialidases"/>
    <property type="match status" value="1"/>
</dbReference>
<evidence type="ECO:0000256" key="1">
    <source>
        <dbReference type="SAM" id="Phobius"/>
    </source>
</evidence>
<keyword evidence="1" id="KW-0812">Transmembrane</keyword>
<gene>
    <name evidence="3" type="ORF">NE237_005372</name>
</gene>
<keyword evidence="1" id="KW-1133">Transmembrane helix</keyword>
<comment type="caution">
    <text evidence="3">The sequence shown here is derived from an EMBL/GenBank/DDBJ whole genome shotgun (WGS) entry which is preliminary data.</text>
</comment>
<evidence type="ECO:0000313" key="3">
    <source>
        <dbReference type="EMBL" id="KAJ4972273.1"/>
    </source>
</evidence>
<organism evidence="3 4">
    <name type="scientific">Protea cynaroides</name>
    <dbReference type="NCBI Taxonomy" id="273540"/>
    <lineage>
        <taxon>Eukaryota</taxon>
        <taxon>Viridiplantae</taxon>
        <taxon>Streptophyta</taxon>
        <taxon>Embryophyta</taxon>
        <taxon>Tracheophyta</taxon>
        <taxon>Spermatophyta</taxon>
        <taxon>Magnoliopsida</taxon>
        <taxon>Proteales</taxon>
        <taxon>Proteaceae</taxon>
        <taxon>Protea</taxon>
    </lineage>
</organism>
<dbReference type="EMBL" id="JAMYWD010000005">
    <property type="protein sequence ID" value="KAJ4972273.1"/>
    <property type="molecule type" value="Genomic_DNA"/>
</dbReference>
<evidence type="ECO:0000259" key="2">
    <source>
        <dbReference type="Pfam" id="PF13088"/>
    </source>
</evidence>
<feature type="domain" description="Sialidase" evidence="2">
    <location>
        <begin position="88"/>
        <end position="154"/>
    </location>
</feature>
<protein>
    <recommendedName>
        <fullName evidence="2">Sialidase domain-containing protein</fullName>
    </recommendedName>
</protein>
<dbReference type="Pfam" id="PF13088">
    <property type="entry name" value="BNR_2"/>
    <property type="match status" value="1"/>
</dbReference>
<dbReference type="OrthoDB" id="1725518at2759"/>
<keyword evidence="1" id="KW-0472">Membrane</keyword>
<feature type="transmembrane region" description="Helical" evidence="1">
    <location>
        <begin position="12"/>
        <end position="29"/>
    </location>
</feature>
<reference evidence="3" key="1">
    <citation type="journal article" date="2023" name="Plant J.">
        <title>The genome of the king protea, Protea cynaroides.</title>
        <authorList>
            <person name="Chang J."/>
            <person name="Duong T.A."/>
            <person name="Schoeman C."/>
            <person name="Ma X."/>
            <person name="Roodt D."/>
            <person name="Barker N."/>
            <person name="Li Z."/>
            <person name="Van de Peer Y."/>
            <person name="Mizrachi E."/>
        </authorList>
    </citation>
    <scope>NUCLEOTIDE SEQUENCE</scope>
    <source>
        <tissue evidence="3">Young leaves</tissue>
    </source>
</reference>
<dbReference type="AlphaFoldDB" id="A0A9Q0KKD7"/>
<dbReference type="InterPro" id="IPR036278">
    <property type="entry name" value="Sialidase_sf"/>
</dbReference>
<dbReference type="PANTHER" id="PTHR43752:SF2">
    <property type="entry name" value="BNR_ASP-BOX REPEAT FAMILY PROTEIN"/>
    <property type="match status" value="1"/>
</dbReference>
<dbReference type="PANTHER" id="PTHR43752">
    <property type="entry name" value="BNR/ASP-BOX REPEAT FAMILY PROTEIN"/>
    <property type="match status" value="1"/>
</dbReference>
<sequence>MSPLREDGTWKSVVALLFVICWLLYSVSIDSSNFWSHRKVGGGFAKSSDQRLGHGLVGPMLEELTFAANSAPFNSCHASTIVEVEKDHFLVAYFGGSKEGAPDVKIWLQTYKSGSWYPPRAVDEEPDVPMWNPVLFKLPTNEFLLFYKIGFEVNILNCFLLFDKMLVRTLLTAKMNNEVLGAASVKLSHGHHSPLKNNTEIWSS</sequence>
<evidence type="ECO:0000313" key="4">
    <source>
        <dbReference type="Proteomes" id="UP001141806"/>
    </source>
</evidence>
<dbReference type="InterPro" id="IPR011040">
    <property type="entry name" value="Sialidase"/>
</dbReference>